<reference evidence="2 3" key="1">
    <citation type="submission" date="2023-09" db="EMBL/GenBank/DDBJ databases">
        <authorList>
            <person name="Qi X."/>
        </authorList>
    </citation>
    <scope>NUCLEOTIDE SEQUENCE [LARGE SCALE GENOMIC DNA]</scope>
    <source>
        <strain evidence="2 3">S1-1</strain>
    </source>
</reference>
<keyword evidence="3" id="KW-1185">Reference proteome</keyword>
<name>A0ABZ0GQZ9_9GAMM</name>
<evidence type="ECO:0000313" key="3">
    <source>
        <dbReference type="Proteomes" id="UP001301442"/>
    </source>
</evidence>
<accession>A0ABZ0GQZ9</accession>
<evidence type="ECO:0000313" key="2">
    <source>
        <dbReference type="EMBL" id="WOH38231.1"/>
    </source>
</evidence>
<feature type="compositionally biased region" description="Polar residues" evidence="1">
    <location>
        <begin position="62"/>
        <end position="73"/>
    </location>
</feature>
<evidence type="ECO:0000256" key="1">
    <source>
        <dbReference type="SAM" id="MobiDB-lite"/>
    </source>
</evidence>
<proteinExistence type="predicted"/>
<protein>
    <recommendedName>
        <fullName evidence="4">Lipoprotein</fullName>
    </recommendedName>
</protein>
<dbReference type="Proteomes" id="UP001301442">
    <property type="component" value="Chromosome"/>
</dbReference>
<dbReference type="RefSeq" id="WP_348397004.1">
    <property type="nucleotide sequence ID" value="NZ_CP136600.1"/>
</dbReference>
<feature type="region of interest" description="Disordered" evidence="1">
    <location>
        <begin position="60"/>
        <end position="79"/>
    </location>
</feature>
<sequence length="248" mass="27036">MNKLNLITASLAVSLLGSGCSTVNNTLAEKKKSVELYRIFNIQTNADRYAVTEAASDGLGGNVNNADEQNPIPNYTEKPVMPGRYKSVNPMKQMQGQLTGFAAFAASQMGPQLKTVDCDGAIWTAKATKKADNAFNMSFNLCMWEYQGGYHLDVYANYTKEEGGLYSAIRNTTYAIMGTPEEWAEKTVLDIVREIKSRTGAQVKFNEGYPKLNTTPWLDSGMVFNAEGYLGAPVVASNTTSNETTSAN</sequence>
<dbReference type="PROSITE" id="PS51257">
    <property type="entry name" value="PROKAR_LIPOPROTEIN"/>
    <property type="match status" value="1"/>
</dbReference>
<organism evidence="2 3">
    <name type="scientific">Thalassotalea fonticola</name>
    <dbReference type="NCBI Taxonomy" id="3065649"/>
    <lineage>
        <taxon>Bacteria</taxon>
        <taxon>Pseudomonadati</taxon>
        <taxon>Pseudomonadota</taxon>
        <taxon>Gammaproteobacteria</taxon>
        <taxon>Alteromonadales</taxon>
        <taxon>Colwelliaceae</taxon>
        <taxon>Thalassotalea</taxon>
    </lineage>
</organism>
<dbReference type="EMBL" id="CP136600">
    <property type="protein sequence ID" value="WOH38231.1"/>
    <property type="molecule type" value="Genomic_DNA"/>
</dbReference>
<gene>
    <name evidence="2" type="ORF">RI844_03055</name>
</gene>
<evidence type="ECO:0008006" key="4">
    <source>
        <dbReference type="Google" id="ProtNLM"/>
    </source>
</evidence>